<gene>
    <name evidence="1" type="ORF">L1987_61977</name>
</gene>
<accession>A0ACB9C995</accession>
<dbReference type="Proteomes" id="UP001056120">
    <property type="component" value="Linkage Group LG21"/>
</dbReference>
<evidence type="ECO:0000313" key="2">
    <source>
        <dbReference type="Proteomes" id="UP001056120"/>
    </source>
</evidence>
<reference evidence="1 2" key="2">
    <citation type="journal article" date="2022" name="Mol. Ecol. Resour.">
        <title>The genomes of chicory, endive, great burdock and yacon provide insights into Asteraceae paleo-polyploidization history and plant inulin production.</title>
        <authorList>
            <person name="Fan W."/>
            <person name="Wang S."/>
            <person name="Wang H."/>
            <person name="Wang A."/>
            <person name="Jiang F."/>
            <person name="Liu H."/>
            <person name="Zhao H."/>
            <person name="Xu D."/>
            <person name="Zhang Y."/>
        </authorList>
    </citation>
    <scope>NUCLEOTIDE SEQUENCE [LARGE SCALE GENOMIC DNA]</scope>
    <source>
        <strain evidence="2">cv. Yunnan</strain>
        <tissue evidence="1">Leaves</tissue>
    </source>
</reference>
<keyword evidence="2" id="KW-1185">Reference proteome</keyword>
<name>A0ACB9C995_9ASTR</name>
<proteinExistence type="predicted"/>
<evidence type="ECO:0000313" key="1">
    <source>
        <dbReference type="EMBL" id="KAI3730800.1"/>
    </source>
</evidence>
<comment type="caution">
    <text evidence="1">The sequence shown here is derived from an EMBL/GenBank/DDBJ whole genome shotgun (WGS) entry which is preliminary data.</text>
</comment>
<organism evidence="1 2">
    <name type="scientific">Smallanthus sonchifolius</name>
    <dbReference type="NCBI Taxonomy" id="185202"/>
    <lineage>
        <taxon>Eukaryota</taxon>
        <taxon>Viridiplantae</taxon>
        <taxon>Streptophyta</taxon>
        <taxon>Embryophyta</taxon>
        <taxon>Tracheophyta</taxon>
        <taxon>Spermatophyta</taxon>
        <taxon>Magnoliopsida</taxon>
        <taxon>eudicotyledons</taxon>
        <taxon>Gunneridae</taxon>
        <taxon>Pentapetalae</taxon>
        <taxon>asterids</taxon>
        <taxon>campanulids</taxon>
        <taxon>Asterales</taxon>
        <taxon>Asteraceae</taxon>
        <taxon>Asteroideae</taxon>
        <taxon>Heliantheae alliance</taxon>
        <taxon>Millerieae</taxon>
        <taxon>Smallanthus</taxon>
    </lineage>
</organism>
<sequence length="82" mass="9444">MTCKKTCGLKKDANTFMRWIRSKIGDSVEFIAHGRNFSPYKSQIYREISDEDPRSKNQISGAYCAGEESFKRQEEAGKLKFV</sequence>
<protein>
    <submittedName>
        <fullName evidence="1">Uncharacterized protein</fullName>
    </submittedName>
</protein>
<reference evidence="2" key="1">
    <citation type="journal article" date="2022" name="Mol. Ecol. Resour.">
        <title>The genomes of chicory, endive, great burdock and yacon provide insights into Asteraceae palaeo-polyploidization history and plant inulin production.</title>
        <authorList>
            <person name="Fan W."/>
            <person name="Wang S."/>
            <person name="Wang H."/>
            <person name="Wang A."/>
            <person name="Jiang F."/>
            <person name="Liu H."/>
            <person name="Zhao H."/>
            <person name="Xu D."/>
            <person name="Zhang Y."/>
        </authorList>
    </citation>
    <scope>NUCLEOTIDE SEQUENCE [LARGE SCALE GENOMIC DNA]</scope>
    <source>
        <strain evidence="2">cv. Yunnan</strain>
    </source>
</reference>
<dbReference type="EMBL" id="CM042038">
    <property type="protein sequence ID" value="KAI3730800.1"/>
    <property type="molecule type" value="Genomic_DNA"/>
</dbReference>